<feature type="compositionally biased region" description="Gly residues" evidence="9">
    <location>
        <begin position="142"/>
        <end position="158"/>
    </location>
</feature>
<dbReference type="GO" id="GO:0005654">
    <property type="term" value="C:nucleoplasm"/>
    <property type="evidence" value="ECO:0007669"/>
    <property type="project" value="UniProtKB-SubCell"/>
</dbReference>
<dbReference type="PANTHER" id="PTHR10662">
    <property type="entry name" value="NUCLEAR RNA EXPORT FACTOR"/>
    <property type="match status" value="1"/>
</dbReference>
<evidence type="ECO:0000256" key="4">
    <source>
        <dbReference type="ARBA" id="ARBA00022614"/>
    </source>
</evidence>
<dbReference type="CDD" id="cd14342">
    <property type="entry name" value="UBA_TAP-C"/>
    <property type="match status" value="1"/>
</dbReference>
<dbReference type="FunCoup" id="A0A7M7RDB5">
    <property type="interactions" value="1353"/>
</dbReference>
<evidence type="ECO:0000256" key="1">
    <source>
        <dbReference type="ARBA" id="ARBA00004642"/>
    </source>
</evidence>
<dbReference type="InterPro" id="IPR009060">
    <property type="entry name" value="UBA-like_sf"/>
</dbReference>
<dbReference type="InterPro" id="IPR030217">
    <property type="entry name" value="NXF_fam"/>
</dbReference>
<evidence type="ECO:0000256" key="2">
    <source>
        <dbReference type="ARBA" id="ARBA00009285"/>
    </source>
</evidence>
<keyword evidence="5" id="KW-0677">Repeat</keyword>
<evidence type="ECO:0000256" key="3">
    <source>
        <dbReference type="ARBA" id="ARBA00022448"/>
    </source>
</evidence>
<dbReference type="SUPFAM" id="SSF46934">
    <property type="entry name" value="UBA-like"/>
    <property type="match status" value="1"/>
</dbReference>
<dbReference type="GO" id="GO:0016973">
    <property type="term" value="P:poly(A)+ mRNA export from nucleus"/>
    <property type="evidence" value="ECO:0000318"/>
    <property type="project" value="GO_Central"/>
</dbReference>
<dbReference type="SUPFAM" id="SSF54427">
    <property type="entry name" value="NTF2-like"/>
    <property type="match status" value="1"/>
</dbReference>
<dbReference type="EnsemblMetazoa" id="XM_786183">
    <property type="protein sequence ID" value="XP_791276"/>
    <property type="gene ID" value="LOC586399"/>
</dbReference>
<dbReference type="SUPFAM" id="SSF54928">
    <property type="entry name" value="RNA-binding domain, RBD"/>
    <property type="match status" value="1"/>
</dbReference>
<dbReference type="Gene3D" id="1.10.8.10">
    <property type="entry name" value="DNA helicase RuvA subunit, C-terminal domain"/>
    <property type="match status" value="1"/>
</dbReference>
<feature type="compositionally biased region" description="Gly residues" evidence="9">
    <location>
        <begin position="102"/>
        <end position="130"/>
    </location>
</feature>
<evidence type="ECO:0000259" key="10">
    <source>
        <dbReference type="PROSITE" id="PS50177"/>
    </source>
</evidence>
<dbReference type="InterPro" id="IPR035979">
    <property type="entry name" value="RBD_domain_sf"/>
</dbReference>
<keyword evidence="13" id="KW-1185">Reference proteome</keyword>
<dbReference type="AlphaFoldDB" id="A0A7M7RDB5"/>
<reference evidence="12" key="2">
    <citation type="submission" date="2021-01" db="UniProtKB">
        <authorList>
            <consortium name="EnsemblMetazoa"/>
        </authorList>
    </citation>
    <scope>IDENTIFICATION</scope>
</reference>
<dbReference type="Pfam" id="PF22602">
    <property type="entry name" value="NXF_NTF2"/>
    <property type="match status" value="1"/>
</dbReference>
<dbReference type="Proteomes" id="UP000007110">
    <property type="component" value="Unassembled WGS sequence"/>
</dbReference>
<evidence type="ECO:0000256" key="6">
    <source>
        <dbReference type="ARBA" id="ARBA00022816"/>
    </source>
</evidence>
<protein>
    <recommendedName>
        <fullName evidence="14">Nuclear RNA export factor 1</fullName>
    </recommendedName>
</protein>
<feature type="domain" description="NTF2" evidence="10">
    <location>
        <begin position="505"/>
        <end position="659"/>
    </location>
</feature>
<feature type="compositionally biased region" description="Acidic residues" evidence="9">
    <location>
        <begin position="173"/>
        <end position="182"/>
    </location>
</feature>
<keyword evidence="8" id="KW-0539">Nucleus</keyword>
<dbReference type="InterPro" id="IPR057125">
    <property type="entry name" value="NXF1/2/3/5-like_LRR"/>
</dbReference>
<dbReference type="GO" id="GO:0005634">
    <property type="term" value="C:nucleus"/>
    <property type="evidence" value="ECO:0000318"/>
    <property type="project" value="GO_Central"/>
</dbReference>
<dbReference type="InterPro" id="IPR001611">
    <property type="entry name" value="Leu-rich_rpt"/>
</dbReference>
<dbReference type="GO" id="GO:0003723">
    <property type="term" value="F:RNA binding"/>
    <property type="evidence" value="ECO:0000318"/>
    <property type="project" value="GO_Central"/>
</dbReference>
<feature type="region of interest" description="Disordered" evidence="9">
    <location>
        <begin position="1"/>
        <end position="236"/>
    </location>
</feature>
<dbReference type="InParanoid" id="A0A7M7RDB5"/>
<dbReference type="RefSeq" id="XP_791276.4">
    <property type="nucleotide sequence ID" value="XM_786183.5"/>
</dbReference>
<feature type="compositionally biased region" description="Polar residues" evidence="9">
    <location>
        <begin position="1"/>
        <end position="16"/>
    </location>
</feature>
<feature type="compositionally biased region" description="Basic and acidic residues" evidence="9">
    <location>
        <begin position="83"/>
        <end position="95"/>
    </location>
</feature>
<evidence type="ECO:0000256" key="9">
    <source>
        <dbReference type="SAM" id="MobiDB-lite"/>
    </source>
</evidence>
<keyword evidence="6" id="KW-0509">mRNA transport</keyword>
<evidence type="ECO:0000313" key="12">
    <source>
        <dbReference type="EnsemblMetazoa" id="XP_791276"/>
    </source>
</evidence>
<dbReference type="SUPFAM" id="SSF52058">
    <property type="entry name" value="L domain-like"/>
    <property type="match status" value="1"/>
</dbReference>
<evidence type="ECO:0000313" key="13">
    <source>
        <dbReference type="Proteomes" id="UP000007110"/>
    </source>
</evidence>
<organism evidence="12 13">
    <name type="scientific">Strongylocentrotus purpuratus</name>
    <name type="common">Purple sea urchin</name>
    <dbReference type="NCBI Taxonomy" id="7668"/>
    <lineage>
        <taxon>Eukaryota</taxon>
        <taxon>Metazoa</taxon>
        <taxon>Echinodermata</taxon>
        <taxon>Eleutherozoa</taxon>
        <taxon>Echinozoa</taxon>
        <taxon>Echinoidea</taxon>
        <taxon>Euechinoidea</taxon>
        <taxon>Echinacea</taxon>
        <taxon>Camarodonta</taxon>
        <taxon>Echinidea</taxon>
        <taxon>Strongylocentrotidae</taxon>
        <taxon>Strongylocentrotus</taxon>
    </lineage>
</organism>
<comment type="subcellular location">
    <subcellularLocation>
        <location evidence="1">Nucleus</location>
        <location evidence="1">Nucleoplasm</location>
    </subcellularLocation>
</comment>
<dbReference type="OrthoDB" id="25872at2759"/>
<keyword evidence="4" id="KW-0433">Leucine-rich repeat</keyword>
<dbReference type="FunFam" id="3.10.450.50:FF:000004">
    <property type="entry name" value="Nuclear RNA export factor 1"/>
    <property type="match status" value="1"/>
</dbReference>
<keyword evidence="7" id="KW-0694">RNA-binding</keyword>
<evidence type="ECO:0000256" key="8">
    <source>
        <dbReference type="ARBA" id="ARBA00023242"/>
    </source>
</evidence>
<evidence type="ECO:0000256" key="7">
    <source>
        <dbReference type="ARBA" id="ARBA00022884"/>
    </source>
</evidence>
<dbReference type="InterPro" id="IPR002075">
    <property type="entry name" value="NTF2_dom"/>
</dbReference>
<dbReference type="InterPro" id="IPR012677">
    <property type="entry name" value="Nucleotide-bd_a/b_plait_sf"/>
</dbReference>
<dbReference type="InterPro" id="IPR005637">
    <property type="entry name" value="TAP_C_dom"/>
</dbReference>
<dbReference type="GO" id="GO:0005635">
    <property type="term" value="C:nuclear envelope"/>
    <property type="evidence" value="ECO:0007669"/>
    <property type="project" value="UniProtKB-ARBA"/>
</dbReference>
<name>A0A7M7RDB5_STRPU</name>
<feature type="compositionally biased region" description="Low complexity" evidence="9">
    <location>
        <begin position="668"/>
        <end position="689"/>
    </location>
</feature>
<dbReference type="KEGG" id="spu:586399"/>
<proteinExistence type="inferred from homology"/>
<feature type="domain" description="TAP-C" evidence="11">
    <location>
        <begin position="700"/>
        <end position="755"/>
    </location>
</feature>
<dbReference type="PROSITE" id="PS51281">
    <property type="entry name" value="TAP_C"/>
    <property type="match status" value="1"/>
</dbReference>
<evidence type="ECO:0008006" key="14">
    <source>
        <dbReference type="Google" id="ProtNLM"/>
    </source>
</evidence>
<keyword evidence="3" id="KW-0813">Transport</keyword>
<dbReference type="InterPro" id="IPR032675">
    <property type="entry name" value="LRR_dom_sf"/>
</dbReference>
<dbReference type="InterPro" id="IPR018222">
    <property type="entry name" value="Nuclear_transport_factor_2_euk"/>
</dbReference>
<accession>A0A7M7RDB5</accession>
<dbReference type="OMA" id="YGGHEAW"/>
<dbReference type="SMART" id="SM00804">
    <property type="entry name" value="TAP_C"/>
    <property type="match status" value="1"/>
</dbReference>
<feature type="region of interest" description="Disordered" evidence="9">
    <location>
        <begin position="664"/>
        <end position="698"/>
    </location>
</feature>
<dbReference type="Pfam" id="PF09162">
    <property type="entry name" value="Tap-RNA_bind"/>
    <property type="match status" value="1"/>
</dbReference>
<dbReference type="FunFam" id="3.80.10.10:FF:000384">
    <property type="entry name" value="Nuclear RNA export factor 1"/>
    <property type="match status" value="1"/>
</dbReference>
<evidence type="ECO:0000259" key="11">
    <source>
        <dbReference type="PROSITE" id="PS51281"/>
    </source>
</evidence>
<dbReference type="FunFam" id="3.30.70.330:FF:002283">
    <property type="match status" value="1"/>
</dbReference>
<feature type="compositionally biased region" description="Gly residues" evidence="9">
    <location>
        <begin position="38"/>
        <end position="60"/>
    </location>
</feature>
<dbReference type="FunFam" id="1.10.8.10:FF:000018">
    <property type="entry name" value="Nuclear RNA export factor 1"/>
    <property type="match status" value="1"/>
</dbReference>
<sequence>MSNYNRQGDFTITKSSKGGGRNYYEHDDRSREVPSGNWRGGRGGGGGGRGGGRGGGGSRGRGNRVDWDQPDSNDNFRGQGRNDNYDRYSDRDGGYRGRGRGRGGGEGSGNSGGGGGGGGGSGGKWRGNRGGGRRDKRRGGGRRGGGSGGSSRGGGGGMNDRDSEQVNPRSRLEDDDVSMEDGDNSKANSRFNPYGNRKSGHNQRRQQNNDRRGGSAQSSMSRLGLPFKDGSRHSGREDETWCKIIIPYGKKSEKEWLIKTIQGACKEPFIPQEFSYDNQTAIFYVDDLAAGDALKDVSSRITTPSGHKIIIQSRPCRPPVKTVFNDKDLGLLKQVMSRRYDPSAKSLDLGNLTNDADLKGKLYMIVERPAHFAAILKIITENIPEMTTLQLDANKLYNLKSMSDLPLKMPNITTLSLARNNLRSEAELNNLKGLKLRELTLDGNPLCDNFREQSTYISAIRSRFPKVEILDASTLPPPINFDLEDTAPLPSILPNFFAGDQIQAILVPFMEKFFKVYDSRDRQPLLEVYHDQGSFSLSIPLNLEPGQGKTRLSRYLRDHQSRNLLIAKDPAQRNKLIKQKKVPIIAYLHDLPATQHDMNSLRMDVSMAQGNLLCFTVSGTFKEVSGKSNDDVVIAFSRVFLATHHPNTGLCIINDQLCLRPATSQQKSSFASPGPTPSTSPVNVPTSMPAPMQAPQGLSPAHQTMLAEFMRVSGMNADWSMKCLVENNWNYENSGKVFTSLKSEGKIPPEAFKQA</sequence>
<dbReference type="Gene3D" id="3.10.450.50">
    <property type="match status" value="1"/>
</dbReference>
<evidence type="ECO:0000256" key="5">
    <source>
        <dbReference type="ARBA" id="ARBA00022737"/>
    </source>
</evidence>
<dbReference type="Pfam" id="PF24048">
    <property type="entry name" value="LRR_NXF1-5"/>
    <property type="match status" value="1"/>
</dbReference>
<dbReference type="GO" id="GO:0005737">
    <property type="term" value="C:cytoplasm"/>
    <property type="evidence" value="ECO:0007669"/>
    <property type="project" value="InterPro"/>
</dbReference>
<dbReference type="Gene3D" id="3.80.10.10">
    <property type="entry name" value="Ribonuclease Inhibitor"/>
    <property type="match status" value="1"/>
</dbReference>
<dbReference type="PROSITE" id="PS50177">
    <property type="entry name" value="NTF2_DOMAIN"/>
    <property type="match status" value="1"/>
</dbReference>
<comment type="similarity">
    <text evidence="2">Belongs to the NXF family.</text>
</comment>
<dbReference type="Pfam" id="PF03943">
    <property type="entry name" value="TAP_C"/>
    <property type="match status" value="1"/>
</dbReference>
<dbReference type="InterPro" id="IPR032710">
    <property type="entry name" value="NTF2-like_dom_sf"/>
</dbReference>
<dbReference type="GeneID" id="586399"/>
<dbReference type="PANTHER" id="PTHR10662:SF22">
    <property type="entry name" value="NUCLEAR RNA EXPORT FACTOR 1"/>
    <property type="match status" value="1"/>
</dbReference>
<dbReference type="Gene3D" id="3.30.70.330">
    <property type="match status" value="1"/>
</dbReference>
<reference evidence="13" key="1">
    <citation type="submission" date="2015-02" db="EMBL/GenBank/DDBJ databases">
        <title>Genome sequencing for Strongylocentrotus purpuratus.</title>
        <authorList>
            <person name="Murali S."/>
            <person name="Liu Y."/>
            <person name="Vee V."/>
            <person name="English A."/>
            <person name="Wang M."/>
            <person name="Skinner E."/>
            <person name="Han Y."/>
            <person name="Muzny D.M."/>
            <person name="Worley K.C."/>
            <person name="Gibbs R.A."/>
        </authorList>
    </citation>
    <scope>NUCLEOTIDE SEQUENCE</scope>
</reference>
<feature type="compositionally biased region" description="Basic and acidic residues" evidence="9">
    <location>
        <begin position="23"/>
        <end position="32"/>
    </location>
</feature>
<dbReference type="PROSITE" id="PS51450">
    <property type="entry name" value="LRR"/>
    <property type="match status" value="1"/>
</dbReference>
<dbReference type="InterPro" id="IPR015245">
    <property type="entry name" value="Tap_RNA-bd"/>
</dbReference>